<feature type="region of interest" description="Disordered" evidence="3">
    <location>
        <begin position="558"/>
        <end position="583"/>
    </location>
</feature>
<feature type="region of interest" description="Disordered" evidence="3">
    <location>
        <begin position="37"/>
        <end position="163"/>
    </location>
</feature>
<sequence length="863" mass="91702">MLNNRLKPTNRQRHQWLYVSATALALALVATTNETAHAETAADRSNEHQQVTQPSVAQAQQVTLTPSTPATDPTPAATADEVTEEPATPATTTDETPAVTAPTDVTENETADTDETPDGEEPAEVTTTEKSDAPASAAAPVTSTQPAVSADKPASTAGSSEPRVARATTFAAAAAPVTQSLRTGNVTTAATTIDDWMPNKLMQEKVLKALQRLSNPGKTWASVQDITQDDLALLDKLSLEDTYLDGDRVYSLEGLQYAVNLTYLSLNSGLNAPSGAYYGNVTDISPLAGLTKLTQLDIQHNRISDLTPLENLTNLKSLSTSFNRIADFRPLKDLPNLTDFTYGNQIIVSDTPAYVKRSERTAHLASTMYLRDGTQIVLTPKAEVGEPVQLTSSFQFFYKWYFSGSDVANNEVTTDGHGGLNFTNLKDQKSGITGTYNGTTVVPVENYYYLTGAYKEEGIVYFAAVQPYVLYDSAVTVHYQDEQGRQLAADRVLYGNVGDDYTTEQAVIDGYTFKQVNGNATGKFTDTDQEVTYVYTKDQAAQGTVTVHYVDEAGTALADPTTQTGDQDSTYTTTPVDIPGYTLSETPANATGTFTDGNQDVIYVYTKNAVAKGTITVHYVDETGKALADPTTQTGDQDSTYTTTPINIPGYTLSQTPANATGTFTDGNQNVIYVYTKNAVAKGTITVHYVDENGKVIAPATTQTGDQGSAYTTSPLDITGYTLQQTPTNATGLFTDGNQDVTYVYRATISGGGDGDSGTPDPEKPTPPTAPEPTPTQPETGGDGDQLVNGGDAAGGVSTTQPTAGTPVTLGTATGRSTESVKPATPTAKTLPQTDEQTTKTGLFGLVALAMSGLGYALFRRKN</sequence>
<feature type="compositionally biased region" description="Low complexity" evidence="3">
    <location>
        <begin position="133"/>
        <end position="148"/>
    </location>
</feature>
<name>A0A1Y6JXT1_9LACO</name>
<organism evidence="7 8">
    <name type="scientific">Levilactobacillus zymae</name>
    <dbReference type="NCBI Taxonomy" id="267363"/>
    <lineage>
        <taxon>Bacteria</taxon>
        <taxon>Bacillati</taxon>
        <taxon>Bacillota</taxon>
        <taxon>Bacilli</taxon>
        <taxon>Lactobacillales</taxon>
        <taxon>Lactobacillaceae</taxon>
        <taxon>Levilactobacillus</taxon>
    </lineage>
</organism>
<dbReference type="KEGG" id="lzy:LZ3411_1560"/>
<dbReference type="InterPro" id="IPR001611">
    <property type="entry name" value="Leu-rich_rpt"/>
</dbReference>
<feature type="compositionally biased region" description="Polar residues" evidence="3">
    <location>
        <begin position="797"/>
        <end position="820"/>
    </location>
</feature>
<dbReference type="EMBL" id="LT854705">
    <property type="protein sequence ID" value="SMS14610.1"/>
    <property type="molecule type" value="Genomic_DNA"/>
</dbReference>
<feature type="compositionally biased region" description="Acidic residues" evidence="3">
    <location>
        <begin position="106"/>
        <end position="123"/>
    </location>
</feature>
<proteinExistence type="predicted"/>
<dbReference type="PANTHER" id="PTHR46652:SF3">
    <property type="entry name" value="LEUCINE-RICH REPEAT-CONTAINING PROTEIN 9"/>
    <property type="match status" value="1"/>
</dbReference>
<dbReference type="NCBIfam" id="TIGR01167">
    <property type="entry name" value="LPXTG_anchor"/>
    <property type="match status" value="1"/>
</dbReference>
<dbReference type="SMART" id="SM00365">
    <property type="entry name" value="LRR_SD22"/>
    <property type="match status" value="2"/>
</dbReference>
<evidence type="ECO:0000313" key="7">
    <source>
        <dbReference type="EMBL" id="SMS14610.1"/>
    </source>
</evidence>
<feature type="compositionally biased region" description="Low complexity" evidence="3">
    <location>
        <begin position="65"/>
        <end position="104"/>
    </location>
</feature>
<feature type="transmembrane region" description="Helical" evidence="4">
    <location>
        <begin position="841"/>
        <end position="859"/>
    </location>
</feature>
<gene>
    <name evidence="7" type="ORF">LZ3411_1560</name>
</gene>
<feature type="compositionally biased region" description="Basic and acidic residues" evidence="3">
    <location>
        <begin position="37"/>
        <end position="47"/>
    </location>
</feature>
<feature type="signal peptide" evidence="5">
    <location>
        <begin position="1"/>
        <end position="38"/>
    </location>
</feature>
<evidence type="ECO:0000256" key="5">
    <source>
        <dbReference type="SAM" id="SignalP"/>
    </source>
</evidence>
<dbReference type="AlphaFoldDB" id="A0A1Y6JXT1"/>
<protein>
    <recommendedName>
        <fullName evidence="6">MucBP domain-containing protein</fullName>
    </recommendedName>
</protein>
<feature type="compositionally biased region" description="Pro residues" evidence="3">
    <location>
        <begin position="765"/>
        <end position="776"/>
    </location>
</feature>
<feature type="region of interest" description="Disordered" evidence="3">
    <location>
        <begin position="748"/>
        <end position="836"/>
    </location>
</feature>
<keyword evidence="4" id="KW-1133">Transmembrane helix</keyword>
<feature type="domain" description="MucBP" evidence="6">
    <location>
        <begin position="544"/>
        <end position="606"/>
    </location>
</feature>
<keyword evidence="4" id="KW-0812">Transmembrane</keyword>
<feature type="compositionally biased region" description="Polar residues" evidence="3">
    <location>
        <begin position="560"/>
        <end position="575"/>
    </location>
</feature>
<accession>A0A1Y6JXT1</accession>
<evidence type="ECO:0000313" key="8">
    <source>
        <dbReference type="Proteomes" id="UP000195412"/>
    </source>
</evidence>
<dbReference type="Gene3D" id="3.80.10.10">
    <property type="entry name" value="Ribonuclease Inhibitor"/>
    <property type="match status" value="1"/>
</dbReference>
<dbReference type="Gene3D" id="3.10.20.320">
    <property type="entry name" value="Putative peptidoglycan bound protein (lpxtg motif)"/>
    <property type="match status" value="4"/>
</dbReference>
<dbReference type="PROSITE" id="PS51450">
    <property type="entry name" value="LRR"/>
    <property type="match status" value="2"/>
</dbReference>
<evidence type="ECO:0000256" key="3">
    <source>
        <dbReference type="SAM" id="MobiDB-lite"/>
    </source>
</evidence>
<feature type="domain" description="MucBP" evidence="6">
    <location>
        <begin position="614"/>
        <end position="676"/>
    </location>
</feature>
<evidence type="ECO:0000259" key="6">
    <source>
        <dbReference type="Pfam" id="PF06458"/>
    </source>
</evidence>
<evidence type="ECO:0000256" key="1">
    <source>
        <dbReference type="ARBA" id="ARBA00022614"/>
    </source>
</evidence>
<feature type="compositionally biased region" description="Polar residues" evidence="3">
    <location>
        <begin position="48"/>
        <end position="64"/>
    </location>
</feature>
<evidence type="ECO:0000256" key="4">
    <source>
        <dbReference type="SAM" id="Phobius"/>
    </source>
</evidence>
<dbReference type="InterPro" id="IPR009459">
    <property type="entry name" value="MucBP_dom"/>
</dbReference>
<feature type="domain" description="MucBP" evidence="6">
    <location>
        <begin position="475"/>
        <end position="536"/>
    </location>
</feature>
<keyword evidence="5" id="KW-0732">Signal</keyword>
<dbReference type="PANTHER" id="PTHR46652">
    <property type="entry name" value="LEUCINE-RICH REPEAT AND IQ DOMAIN-CONTAINING PROTEIN 1-RELATED"/>
    <property type="match status" value="1"/>
</dbReference>
<dbReference type="InterPro" id="IPR050836">
    <property type="entry name" value="SDS22/Internalin_LRR"/>
</dbReference>
<keyword evidence="1" id="KW-0433">Leucine-rich repeat</keyword>
<keyword evidence="4" id="KW-0472">Membrane</keyword>
<keyword evidence="2" id="KW-0677">Repeat</keyword>
<dbReference type="SUPFAM" id="SSF52075">
    <property type="entry name" value="Outer arm dynein light chain 1"/>
    <property type="match status" value="1"/>
</dbReference>
<evidence type="ECO:0000256" key="2">
    <source>
        <dbReference type="ARBA" id="ARBA00022737"/>
    </source>
</evidence>
<feature type="compositionally biased region" description="Polar residues" evidence="3">
    <location>
        <begin position="827"/>
        <end position="836"/>
    </location>
</feature>
<reference evidence="8" key="1">
    <citation type="submission" date="2017-05" db="EMBL/GenBank/DDBJ databases">
        <authorList>
            <person name="Papadimitriou K."/>
        </authorList>
    </citation>
    <scope>NUCLEOTIDE SEQUENCE [LARGE SCALE GENOMIC DNA]</scope>
    <source>
        <strain evidence="8">ACA-DC 3411</strain>
    </source>
</reference>
<feature type="chain" id="PRO_5012034585" description="MucBP domain-containing protein" evidence="5">
    <location>
        <begin position="39"/>
        <end position="863"/>
    </location>
</feature>
<dbReference type="Proteomes" id="UP000195412">
    <property type="component" value="Chromosome I"/>
</dbReference>
<dbReference type="InterPro" id="IPR032675">
    <property type="entry name" value="LRR_dom_sf"/>
</dbReference>
<feature type="domain" description="MucBP" evidence="6">
    <location>
        <begin position="684"/>
        <end position="746"/>
    </location>
</feature>
<dbReference type="Pfam" id="PF06458">
    <property type="entry name" value="MucBP"/>
    <property type="match status" value="4"/>
</dbReference>